<evidence type="ECO:0000256" key="1">
    <source>
        <dbReference type="SAM" id="Phobius"/>
    </source>
</evidence>
<accession>A0ABU6FRW6</accession>
<dbReference type="Proteomes" id="UP001308776">
    <property type="component" value="Unassembled WGS sequence"/>
</dbReference>
<dbReference type="RefSeq" id="WP_155735287.1">
    <property type="nucleotide sequence ID" value="NZ_JAQGFK010000045.1"/>
</dbReference>
<keyword evidence="3" id="KW-1185">Reference proteome</keyword>
<keyword evidence="1" id="KW-0812">Transmembrane</keyword>
<protein>
    <recommendedName>
        <fullName evidence="4">Type 4 fimbrial biogenesis protein PilX N-terminal domain-containing protein</fullName>
    </recommendedName>
</protein>
<name>A0ABU6FRW6_9PROT</name>
<dbReference type="EMBL" id="JAQGFR010000232">
    <property type="protein sequence ID" value="MEB8514800.1"/>
    <property type="molecule type" value="Genomic_DNA"/>
</dbReference>
<reference evidence="2 3" key="1">
    <citation type="submission" date="2022-11" db="EMBL/GenBank/DDBJ databases">
        <title>Comparative genomics analysis of Acidithiobacillus ferriphilus.</title>
        <authorList>
            <person name="Ma L."/>
        </authorList>
    </citation>
    <scope>NUCLEOTIDE SEQUENCE [LARGE SCALE GENOMIC DNA]</scope>
    <source>
        <strain evidence="2 3">DY15</strain>
    </source>
</reference>
<feature type="transmembrane region" description="Helical" evidence="1">
    <location>
        <begin position="20"/>
        <end position="40"/>
    </location>
</feature>
<gene>
    <name evidence="2" type="ORF">OW717_12225</name>
</gene>
<keyword evidence="1" id="KW-1133">Transmembrane helix</keyword>
<comment type="caution">
    <text evidence="2">The sequence shown here is derived from an EMBL/GenBank/DDBJ whole genome shotgun (WGS) entry which is preliminary data.</text>
</comment>
<sequence length="243" mass="24757">MTAKRDNRPVALSAEKGSALVMMIFIMVVLALLLAALAYITAQSNQNTAYQIASTRAYWAAQSGAEWGTYQIAPATGSAASQCFSPTAHPGIGSIPGLKGCTATVACSPSPPTTASTTSYQITSQGSCPAGNLGAGHSPVAAIRSVIVEITTQRSGCAACATSCVNSYCAGFLGSCDNNGLRSCATTCSIAPNHVSRCINNSCVRIFGLLFCDTNSLTTCLATSCPGSAAGGSATLNYWLENP</sequence>
<evidence type="ECO:0000313" key="3">
    <source>
        <dbReference type="Proteomes" id="UP001308776"/>
    </source>
</evidence>
<evidence type="ECO:0000313" key="2">
    <source>
        <dbReference type="EMBL" id="MEB8514800.1"/>
    </source>
</evidence>
<evidence type="ECO:0008006" key="4">
    <source>
        <dbReference type="Google" id="ProtNLM"/>
    </source>
</evidence>
<keyword evidence="1" id="KW-0472">Membrane</keyword>
<organism evidence="2 3">
    <name type="scientific">Acidithiobacillus ferriphilus</name>
    <dbReference type="NCBI Taxonomy" id="1689834"/>
    <lineage>
        <taxon>Bacteria</taxon>
        <taxon>Pseudomonadati</taxon>
        <taxon>Pseudomonadota</taxon>
        <taxon>Acidithiobacillia</taxon>
        <taxon>Acidithiobacillales</taxon>
        <taxon>Acidithiobacillaceae</taxon>
        <taxon>Acidithiobacillus</taxon>
    </lineage>
</organism>
<proteinExistence type="predicted"/>